<organism evidence="2">
    <name type="scientific">uncultured Acidimicrobiales bacterium</name>
    <dbReference type="NCBI Taxonomy" id="310071"/>
    <lineage>
        <taxon>Bacteria</taxon>
        <taxon>Bacillati</taxon>
        <taxon>Actinomycetota</taxon>
        <taxon>Acidimicrobiia</taxon>
        <taxon>Acidimicrobiales</taxon>
        <taxon>environmental samples</taxon>
    </lineage>
</organism>
<dbReference type="AlphaFoldDB" id="A0A6J4HWP9"/>
<protein>
    <submittedName>
        <fullName evidence="2">Uncharacterized protein</fullName>
    </submittedName>
</protein>
<feature type="compositionally biased region" description="Basic residues" evidence="1">
    <location>
        <begin position="103"/>
        <end position="123"/>
    </location>
</feature>
<proteinExistence type="predicted"/>
<evidence type="ECO:0000256" key="1">
    <source>
        <dbReference type="SAM" id="MobiDB-lite"/>
    </source>
</evidence>
<feature type="non-terminal residue" evidence="2">
    <location>
        <position position="245"/>
    </location>
</feature>
<feature type="region of interest" description="Disordered" evidence="1">
    <location>
        <begin position="1"/>
        <end position="125"/>
    </location>
</feature>
<feature type="non-terminal residue" evidence="2">
    <location>
        <position position="1"/>
    </location>
</feature>
<sequence>ACPGGRPHLQRGVQRRRGAARHPGRGARRRRARRRRQQPRRDGRHGGGRGGRARPDRRPAPALEGRARACVPGRPRPRHRARLRRDRPDGRRPLPRPGGAARAPRRHRRGCRRGHRLPVRHRRLDPALAVAPARAVQVRQRLHRLRAAHRDRRCHLRLPGLPGDHPGGSRSRHHEGHRLRDPDRDRLPDVEGGRHDRRGADRVHRPQAGDVEDVDEDHRRGDAARLLVGCARPRRQPVPHAVDPL</sequence>
<accession>A0A6J4HWP9</accession>
<gene>
    <name evidence="2" type="ORF">AVDCRST_MAG20-1468</name>
</gene>
<feature type="compositionally biased region" description="Basic residues" evidence="1">
    <location>
        <begin position="75"/>
        <end position="85"/>
    </location>
</feature>
<dbReference type="EMBL" id="CADCSY010000062">
    <property type="protein sequence ID" value="CAA9235367.1"/>
    <property type="molecule type" value="Genomic_DNA"/>
</dbReference>
<evidence type="ECO:0000313" key="2">
    <source>
        <dbReference type="EMBL" id="CAA9235367.1"/>
    </source>
</evidence>
<feature type="compositionally biased region" description="Basic and acidic residues" evidence="1">
    <location>
        <begin position="178"/>
        <end position="204"/>
    </location>
</feature>
<feature type="compositionally biased region" description="Basic residues" evidence="1">
    <location>
        <begin position="13"/>
        <end position="38"/>
    </location>
</feature>
<feature type="region of interest" description="Disordered" evidence="1">
    <location>
        <begin position="153"/>
        <end position="220"/>
    </location>
</feature>
<reference evidence="2" key="1">
    <citation type="submission" date="2020-02" db="EMBL/GenBank/DDBJ databases">
        <authorList>
            <person name="Meier V. D."/>
        </authorList>
    </citation>
    <scope>NUCLEOTIDE SEQUENCE</scope>
    <source>
        <strain evidence="2">AVDCRST_MAG20</strain>
    </source>
</reference>
<name>A0A6J4HWP9_9ACTN</name>